<keyword evidence="5 6" id="KW-0472">Membrane</keyword>
<protein>
    <recommendedName>
        <fullName evidence="6">Phosphatidylglycerol lysyltransferase</fullName>
        <ecNumber evidence="6">2.3.2.3</ecNumber>
    </recommendedName>
    <alternativeName>
        <fullName evidence="6">Lysylphosphatidylglycerol synthase</fullName>
    </alternativeName>
</protein>
<name>A0A3E4M9N3_9LACO</name>
<keyword evidence="3 6" id="KW-0812">Transmembrane</keyword>
<dbReference type="AlphaFoldDB" id="A0A3E4M9N3"/>
<dbReference type="GO" id="GO:0005886">
    <property type="term" value="C:plasma membrane"/>
    <property type="evidence" value="ECO:0007669"/>
    <property type="project" value="UniProtKB-SubCell"/>
</dbReference>
<dbReference type="NCBIfam" id="TIGR00374">
    <property type="entry name" value="flippase-like domain"/>
    <property type="match status" value="1"/>
</dbReference>
<dbReference type="Pfam" id="PF03706">
    <property type="entry name" value="LPG_synthase_TM"/>
    <property type="match status" value="1"/>
</dbReference>
<feature type="transmembrane region" description="Helical" evidence="6">
    <location>
        <begin position="305"/>
        <end position="330"/>
    </location>
</feature>
<evidence type="ECO:0000313" key="7">
    <source>
        <dbReference type="EMBL" id="RGK46296.1"/>
    </source>
</evidence>
<feature type="transmembrane region" description="Helical" evidence="6">
    <location>
        <begin position="262"/>
        <end position="284"/>
    </location>
</feature>
<dbReference type="Proteomes" id="UP000260790">
    <property type="component" value="Unassembled WGS sequence"/>
</dbReference>
<dbReference type="GO" id="GO:0046677">
    <property type="term" value="P:response to antibiotic"/>
    <property type="evidence" value="ECO:0007669"/>
    <property type="project" value="UniProtKB-KW"/>
</dbReference>
<feature type="transmembrane region" description="Helical" evidence="6">
    <location>
        <begin position="7"/>
        <end position="24"/>
    </location>
</feature>
<dbReference type="EC" id="2.3.2.3" evidence="6"/>
<comment type="subcellular location">
    <subcellularLocation>
        <location evidence="1 6">Cell membrane</location>
        <topology evidence="1 6">Multi-pass membrane protein</topology>
    </subcellularLocation>
</comment>
<dbReference type="PANTHER" id="PTHR37693">
    <property type="entry name" value="PHOSPHATIDYLGLYCEROL LYSYLTRANSFERASE"/>
    <property type="match status" value="1"/>
</dbReference>
<gene>
    <name evidence="6" type="primary">mprF</name>
    <name evidence="7" type="ORF">DXD09_07050</name>
</gene>
<keyword evidence="6" id="KW-0808">Transferase</keyword>
<feature type="transmembrane region" description="Helical" evidence="6">
    <location>
        <begin position="124"/>
        <end position="146"/>
    </location>
</feature>
<dbReference type="InterPro" id="IPR022791">
    <property type="entry name" value="L-PG_synthase/AglD"/>
</dbReference>
<dbReference type="EMBL" id="QSQR01000006">
    <property type="protein sequence ID" value="RGK46296.1"/>
    <property type="molecule type" value="Genomic_DNA"/>
</dbReference>
<proteinExistence type="inferred from homology"/>
<sequence length="339" mass="38308">MTRKNKIMIGIMFAIGALICYASLRGVSYEELVHDLQTLKWSWAMVAVLSMALSVVFEALVVKILVQQHLPHYPMRDAIRVPMIELLFNGITPFSTGGQPAQLFALMQSGVDGGRATSMLLMKFVVYQSMIVVNFIVCILIGFRFIADKLHVLSMLIIFGFLIHFAVIAGLIMIMYWYNFTKKMVRVMIKPLSLFLKSERLEKIKKSVDDKIDSFYEESLRLRADWGLLIKISLLTLVQLFFYYLIPYFILLSLGVTHVNVLLVMTMHVLIVMIISLFPIPGGVGGAELSFSMVFSTFISGHGKLVLAMLLWRAVTYYLVIFAGIVALAVKPDKIKTED</sequence>
<evidence type="ECO:0000256" key="6">
    <source>
        <dbReference type="RuleBase" id="RU363042"/>
    </source>
</evidence>
<feature type="transmembrane region" description="Helical" evidence="6">
    <location>
        <begin position="228"/>
        <end position="250"/>
    </location>
</feature>
<dbReference type="RefSeq" id="WP_117643389.1">
    <property type="nucleotide sequence ID" value="NZ_JAQDYK010000007.1"/>
</dbReference>
<keyword evidence="6" id="KW-0443">Lipid metabolism</keyword>
<evidence type="ECO:0000256" key="5">
    <source>
        <dbReference type="ARBA" id="ARBA00023136"/>
    </source>
</evidence>
<comment type="function">
    <text evidence="6">Catalyzes the transfer of a lysyl group from L-lysyl-tRNA(Lys) to membrane-bound phosphatidylglycerol (PG), which produces lysylphosphatidylglycerol (LPG), a major component of the bacterial membrane with a positive net charge. LPG synthesis contributes to bacterial virulence as it is involved in the resistance mechanism against cationic antimicrobial peptides (CAMP) produces by the host's immune system (defensins, cathelicidins) and by the competing microorganisms.</text>
</comment>
<organism evidence="7 8">
    <name type="scientific">Ligilactobacillus ruminis</name>
    <dbReference type="NCBI Taxonomy" id="1623"/>
    <lineage>
        <taxon>Bacteria</taxon>
        <taxon>Bacillati</taxon>
        <taxon>Bacillota</taxon>
        <taxon>Bacilli</taxon>
        <taxon>Lactobacillales</taxon>
        <taxon>Lactobacillaceae</taxon>
        <taxon>Ligilactobacillus</taxon>
    </lineage>
</organism>
<dbReference type="GO" id="GO:0006629">
    <property type="term" value="P:lipid metabolic process"/>
    <property type="evidence" value="ECO:0007669"/>
    <property type="project" value="UniProtKB-KW"/>
</dbReference>
<keyword evidence="4 6" id="KW-1133">Transmembrane helix</keyword>
<dbReference type="PANTHER" id="PTHR37693:SF1">
    <property type="entry name" value="INTEGRAL MEMBRANE PROTEIN"/>
    <property type="match status" value="1"/>
</dbReference>
<feature type="transmembrane region" description="Helical" evidence="6">
    <location>
        <begin position="152"/>
        <end position="178"/>
    </location>
</feature>
<evidence type="ECO:0000256" key="4">
    <source>
        <dbReference type="ARBA" id="ARBA00022989"/>
    </source>
</evidence>
<evidence type="ECO:0000256" key="1">
    <source>
        <dbReference type="ARBA" id="ARBA00004651"/>
    </source>
</evidence>
<keyword evidence="6" id="KW-0046">Antibiotic resistance</keyword>
<evidence type="ECO:0000256" key="2">
    <source>
        <dbReference type="ARBA" id="ARBA00022475"/>
    </source>
</evidence>
<comment type="caution">
    <text evidence="7">The sequence shown here is derived from an EMBL/GenBank/DDBJ whole genome shotgun (WGS) entry which is preliminary data.</text>
</comment>
<comment type="catalytic activity">
    <reaction evidence="6">
        <text>L-lysyl-tRNA(Lys) + a 1,2-diacyl-sn-glycero-3-phospho-(1'-sn-glycerol) = a 1,2-diacyl-sn-glycero-3-phospho-1'-(3'-O-L-lysyl)-sn-glycerol + tRNA(Lys)</text>
        <dbReference type="Rhea" id="RHEA:10668"/>
        <dbReference type="Rhea" id="RHEA-COMP:9696"/>
        <dbReference type="Rhea" id="RHEA-COMP:9697"/>
        <dbReference type="ChEBI" id="CHEBI:64716"/>
        <dbReference type="ChEBI" id="CHEBI:75792"/>
        <dbReference type="ChEBI" id="CHEBI:78442"/>
        <dbReference type="ChEBI" id="CHEBI:78529"/>
        <dbReference type="EC" id="2.3.2.3"/>
    </reaction>
</comment>
<dbReference type="GO" id="GO:0050071">
    <property type="term" value="F:phosphatidylglycerol lysyltransferase activity"/>
    <property type="evidence" value="ECO:0007669"/>
    <property type="project" value="UniProtKB-EC"/>
</dbReference>
<accession>A0A3E4M9N3</accession>
<reference evidence="7 8" key="1">
    <citation type="submission" date="2018-08" db="EMBL/GenBank/DDBJ databases">
        <title>A genome reference for cultivated species of the human gut microbiota.</title>
        <authorList>
            <person name="Zou Y."/>
            <person name="Xue W."/>
            <person name="Luo G."/>
        </authorList>
    </citation>
    <scope>NUCLEOTIDE SEQUENCE [LARGE SCALE GENOMIC DNA]</scope>
    <source>
        <strain evidence="7 8">TF10-9AT</strain>
    </source>
</reference>
<feature type="transmembrane region" description="Helical" evidence="6">
    <location>
        <begin position="44"/>
        <end position="66"/>
    </location>
</feature>
<comment type="similarity">
    <text evidence="6">Belongs to the LPG synthase family.</text>
</comment>
<keyword evidence="2" id="KW-1003">Cell membrane</keyword>
<evidence type="ECO:0000256" key="3">
    <source>
        <dbReference type="ARBA" id="ARBA00022692"/>
    </source>
</evidence>
<evidence type="ECO:0000313" key="8">
    <source>
        <dbReference type="Proteomes" id="UP000260790"/>
    </source>
</evidence>